<feature type="domain" description="Acyl-CoA dehydrogenase/oxidase N-terminal" evidence="6">
    <location>
        <begin position="4"/>
        <end position="93"/>
    </location>
</feature>
<keyword evidence="3" id="KW-0285">Flavoprotein</keyword>
<keyword evidence="4" id="KW-0274">FAD</keyword>
<gene>
    <name evidence="7" type="ORF">LMG27174_06699</name>
</gene>
<dbReference type="EMBL" id="CADIJZ010000045">
    <property type="protein sequence ID" value="CAB3740973.1"/>
    <property type="molecule type" value="Genomic_DNA"/>
</dbReference>
<dbReference type="FunFam" id="1.10.540.10:FF:000002">
    <property type="entry name" value="Acyl-CoA dehydrogenase FadE19"/>
    <property type="match status" value="1"/>
</dbReference>
<evidence type="ECO:0000256" key="3">
    <source>
        <dbReference type="ARBA" id="ARBA00022630"/>
    </source>
</evidence>
<dbReference type="InterPro" id="IPR037069">
    <property type="entry name" value="AcylCoA_DH/ox_N_sf"/>
</dbReference>
<evidence type="ECO:0000259" key="6">
    <source>
        <dbReference type="Pfam" id="PF02771"/>
    </source>
</evidence>
<evidence type="ECO:0000256" key="4">
    <source>
        <dbReference type="ARBA" id="ARBA00022827"/>
    </source>
</evidence>
<dbReference type="Proteomes" id="UP000494205">
    <property type="component" value="Unassembled WGS sequence"/>
</dbReference>
<accession>A0A6J5CP70</accession>
<name>A0A6J5CP70_9BURK</name>
<dbReference type="Gene3D" id="1.10.540.10">
    <property type="entry name" value="Acyl-CoA dehydrogenase/oxidase, N-terminal domain"/>
    <property type="match status" value="1"/>
</dbReference>
<protein>
    <recommendedName>
        <fullName evidence="6">Acyl-CoA dehydrogenase/oxidase N-terminal domain-containing protein</fullName>
    </recommendedName>
</protein>
<dbReference type="InterPro" id="IPR013786">
    <property type="entry name" value="AcylCoA_DH/ox_N"/>
</dbReference>
<dbReference type="AlphaFoldDB" id="A0A6J5CP70"/>
<dbReference type="PANTHER" id="PTHR43884:SF12">
    <property type="entry name" value="ISOVALERYL-COA DEHYDROGENASE, MITOCHONDRIAL-RELATED"/>
    <property type="match status" value="1"/>
</dbReference>
<evidence type="ECO:0000313" key="7">
    <source>
        <dbReference type="EMBL" id="CAB3740973.1"/>
    </source>
</evidence>
<reference evidence="7 8" key="1">
    <citation type="submission" date="2020-04" db="EMBL/GenBank/DDBJ databases">
        <authorList>
            <person name="De Canck E."/>
        </authorList>
    </citation>
    <scope>NUCLEOTIDE SEQUENCE [LARGE SCALE GENOMIC DNA]</scope>
    <source>
        <strain evidence="7 8">LMG 27174</strain>
    </source>
</reference>
<dbReference type="SUPFAM" id="SSF56645">
    <property type="entry name" value="Acyl-CoA dehydrogenase NM domain-like"/>
    <property type="match status" value="1"/>
</dbReference>
<dbReference type="GO" id="GO:0050660">
    <property type="term" value="F:flavin adenine dinucleotide binding"/>
    <property type="evidence" value="ECO:0007669"/>
    <property type="project" value="InterPro"/>
</dbReference>
<organism evidence="7 8">
    <name type="scientific">Paraburkholderia rhynchosiae</name>
    <dbReference type="NCBI Taxonomy" id="487049"/>
    <lineage>
        <taxon>Bacteria</taxon>
        <taxon>Pseudomonadati</taxon>
        <taxon>Pseudomonadota</taxon>
        <taxon>Betaproteobacteria</taxon>
        <taxon>Burkholderiales</taxon>
        <taxon>Burkholderiaceae</taxon>
        <taxon>Paraburkholderia</taxon>
    </lineage>
</organism>
<comment type="similarity">
    <text evidence="2">Belongs to the acyl-CoA dehydrogenase family.</text>
</comment>
<sequence length="156" mass="17291">MMLTQEHEMIRESIRTFASERLAPHAADWDKNHTFPAAALKELGELGALGMVVEEKWGGAGLDYLSLALALEEIAAGDGATSTIVSVQNSLAWTNRSRHRIKQNAETPTRQYLPTPIVRRSTRSHVDRTRLQLRGIREHLGTGATACLQLHAFLLP</sequence>
<proteinExistence type="inferred from homology"/>
<evidence type="ECO:0000256" key="2">
    <source>
        <dbReference type="ARBA" id="ARBA00009347"/>
    </source>
</evidence>
<dbReference type="Pfam" id="PF02771">
    <property type="entry name" value="Acyl-CoA_dh_N"/>
    <property type="match status" value="1"/>
</dbReference>
<dbReference type="InterPro" id="IPR009100">
    <property type="entry name" value="AcylCoA_DH/oxidase_NM_dom_sf"/>
</dbReference>
<comment type="cofactor">
    <cofactor evidence="1">
        <name>FAD</name>
        <dbReference type="ChEBI" id="CHEBI:57692"/>
    </cofactor>
</comment>
<evidence type="ECO:0000256" key="1">
    <source>
        <dbReference type="ARBA" id="ARBA00001974"/>
    </source>
</evidence>
<keyword evidence="5" id="KW-0560">Oxidoreductase</keyword>
<evidence type="ECO:0000313" key="8">
    <source>
        <dbReference type="Proteomes" id="UP000494205"/>
    </source>
</evidence>
<dbReference type="GO" id="GO:0003995">
    <property type="term" value="F:acyl-CoA dehydrogenase activity"/>
    <property type="evidence" value="ECO:0007669"/>
    <property type="project" value="TreeGrafter"/>
</dbReference>
<dbReference type="PANTHER" id="PTHR43884">
    <property type="entry name" value="ACYL-COA DEHYDROGENASE"/>
    <property type="match status" value="1"/>
</dbReference>
<evidence type="ECO:0000256" key="5">
    <source>
        <dbReference type="ARBA" id="ARBA00023002"/>
    </source>
</evidence>